<sequence length="40" mass="4733">QRLQPLYAAVLHDHFRESNKEISLIILLFKKQNKRIANGE</sequence>
<gene>
    <name evidence="1" type="ORF">FCALED_LOCUS17842</name>
</gene>
<organism evidence="1 2">
    <name type="scientific">Funneliformis caledonium</name>
    <dbReference type="NCBI Taxonomy" id="1117310"/>
    <lineage>
        <taxon>Eukaryota</taxon>
        <taxon>Fungi</taxon>
        <taxon>Fungi incertae sedis</taxon>
        <taxon>Mucoromycota</taxon>
        <taxon>Glomeromycotina</taxon>
        <taxon>Glomeromycetes</taxon>
        <taxon>Glomerales</taxon>
        <taxon>Glomeraceae</taxon>
        <taxon>Funneliformis</taxon>
    </lineage>
</organism>
<feature type="non-terminal residue" evidence="1">
    <location>
        <position position="40"/>
    </location>
</feature>
<feature type="non-terminal residue" evidence="1">
    <location>
        <position position="1"/>
    </location>
</feature>
<proteinExistence type="predicted"/>
<dbReference type="AlphaFoldDB" id="A0A9N9P077"/>
<dbReference type="Proteomes" id="UP000789570">
    <property type="component" value="Unassembled WGS sequence"/>
</dbReference>
<accession>A0A9N9P077</accession>
<evidence type="ECO:0000313" key="2">
    <source>
        <dbReference type="Proteomes" id="UP000789570"/>
    </source>
</evidence>
<comment type="caution">
    <text evidence="1">The sequence shown here is derived from an EMBL/GenBank/DDBJ whole genome shotgun (WGS) entry which is preliminary data.</text>
</comment>
<name>A0A9N9P077_9GLOM</name>
<reference evidence="1" key="1">
    <citation type="submission" date="2021-06" db="EMBL/GenBank/DDBJ databases">
        <authorList>
            <person name="Kallberg Y."/>
            <person name="Tangrot J."/>
            <person name="Rosling A."/>
        </authorList>
    </citation>
    <scope>NUCLEOTIDE SEQUENCE</scope>
    <source>
        <strain evidence="1">UK204</strain>
    </source>
</reference>
<dbReference type="EMBL" id="CAJVPQ010030083">
    <property type="protein sequence ID" value="CAG8776147.1"/>
    <property type="molecule type" value="Genomic_DNA"/>
</dbReference>
<evidence type="ECO:0000313" key="1">
    <source>
        <dbReference type="EMBL" id="CAG8776147.1"/>
    </source>
</evidence>
<keyword evidence="2" id="KW-1185">Reference proteome</keyword>
<protein>
    <submittedName>
        <fullName evidence="1">10301_t:CDS:1</fullName>
    </submittedName>
</protein>